<proteinExistence type="predicted"/>
<dbReference type="AlphaFoldDB" id="W4FFD2"/>
<evidence type="ECO:0000313" key="2">
    <source>
        <dbReference type="EMBL" id="ETV66222.1"/>
    </source>
</evidence>
<dbReference type="RefSeq" id="XP_009844291.1">
    <property type="nucleotide sequence ID" value="XM_009845989.1"/>
</dbReference>
<name>W4FFD2_APHAT</name>
<protein>
    <recommendedName>
        <fullName evidence="1">Tc1-like transposase DDE domain-containing protein</fullName>
    </recommendedName>
</protein>
<dbReference type="Pfam" id="PF13358">
    <property type="entry name" value="DDE_3"/>
    <property type="match status" value="1"/>
</dbReference>
<evidence type="ECO:0000259" key="1">
    <source>
        <dbReference type="Pfam" id="PF13358"/>
    </source>
</evidence>
<organism evidence="2">
    <name type="scientific">Aphanomyces astaci</name>
    <name type="common">Crayfish plague agent</name>
    <dbReference type="NCBI Taxonomy" id="112090"/>
    <lineage>
        <taxon>Eukaryota</taxon>
        <taxon>Sar</taxon>
        <taxon>Stramenopiles</taxon>
        <taxon>Oomycota</taxon>
        <taxon>Saprolegniomycetes</taxon>
        <taxon>Saprolegniales</taxon>
        <taxon>Verrucalvaceae</taxon>
        <taxon>Aphanomyces</taxon>
    </lineage>
</organism>
<dbReference type="GeneID" id="20819260"/>
<dbReference type="InterPro" id="IPR036397">
    <property type="entry name" value="RNaseH_sf"/>
</dbReference>
<accession>W4FFD2</accession>
<dbReference type="PANTHER" id="PTHR33939">
    <property type="entry name" value="PROTEIN CBG22215"/>
    <property type="match status" value="1"/>
</dbReference>
<dbReference type="OrthoDB" id="78033at2759"/>
<dbReference type="VEuPathDB" id="FungiDB:H257_17264"/>
<dbReference type="Gene3D" id="3.30.420.10">
    <property type="entry name" value="Ribonuclease H-like superfamily/Ribonuclease H"/>
    <property type="match status" value="1"/>
</dbReference>
<sequence length="361" mass="40952">MEKKHTLSPAEKLSVVKRGTQPEQATIERVIAEWRKNHDRSFKASQRVRVSNRRSPADHLTTELRDTIASANQHCLPVSAESLSKTLEDVDGVTYIRKKLANRIDNNHVVAPEVFLDESYCNLNHTPRNTWVDVTKQRNSKSDKGPRMCIVGAGVVRTKNCVIFSEWVNGFVVMWQSLGKSKRKRAVVADVDDDDYHGNFTSEIFEDWFTKLCRSLQQDHGACNIHMDGASYHKRITNPRPKVSSRKANILAWLAAKAELLVMVTTSRDGPRYAPQLIATEYGHTLYYTPPYHPELQPIEIIWGIVKQKMARRLSTSMADMDARLKKFMSEVPFSQLVSAHRKAQAFEVIPIRIAVAGTAT</sequence>
<dbReference type="InterPro" id="IPR038717">
    <property type="entry name" value="Tc1-like_DDE_dom"/>
</dbReference>
<dbReference type="PANTHER" id="PTHR33939:SF1">
    <property type="entry name" value="DUF4371 DOMAIN-CONTAINING PROTEIN"/>
    <property type="match status" value="1"/>
</dbReference>
<reference evidence="2" key="1">
    <citation type="submission" date="2013-12" db="EMBL/GenBank/DDBJ databases">
        <title>The Genome Sequence of Aphanomyces astaci APO3.</title>
        <authorList>
            <consortium name="The Broad Institute Genomics Platform"/>
            <person name="Russ C."/>
            <person name="Tyler B."/>
            <person name="van West P."/>
            <person name="Dieguez-Uribeondo J."/>
            <person name="Young S.K."/>
            <person name="Zeng Q."/>
            <person name="Gargeya S."/>
            <person name="Fitzgerald M."/>
            <person name="Abouelleil A."/>
            <person name="Alvarado L."/>
            <person name="Chapman S.B."/>
            <person name="Gainer-Dewar J."/>
            <person name="Goldberg J."/>
            <person name="Griggs A."/>
            <person name="Gujja S."/>
            <person name="Hansen M."/>
            <person name="Howarth C."/>
            <person name="Imamovic A."/>
            <person name="Ireland A."/>
            <person name="Larimer J."/>
            <person name="McCowan C."/>
            <person name="Murphy C."/>
            <person name="Pearson M."/>
            <person name="Poon T.W."/>
            <person name="Priest M."/>
            <person name="Roberts A."/>
            <person name="Saif S."/>
            <person name="Shea T."/>
            <person name="Sykes S."/>
            <person name="Wortman J."/>
            <person name="Nusbaum C."/>
            <person name="Birren B."/>
        </authorList>
    </citation>
    <scope>NUCLEOTIDE SEQUENCE [LARGE SCALE GENOMIC DNA]</scope>
    <source>
        <strain evidence="2">APO3</strain>
    </source>
</reference>
<feature type="domain" description="Tc1-like transposase DDE" evidence="1">
    <location>
        <begin position="197"/>
        <end position="315"/>
    </location>
</feature>
<gene>
    <name evidence="2" type="ORF">H257_17264</name>
</gene>
<dbReference type="EMBL" id="KI913215">
    <property type="protein sequence ID" value="ETV66222.1"/>
    <property type="molecule type" value="Genomic_DNA"/>
</dbReference>
<dbReference type="GO" id="GO:0003676">
    <property type="term" value="F:nucleic acid binding"/>
    <property type="evidence" value="ECO:0007669"/>
    <property type="project" value="InterPro"/>
</dbReference>